<comment type="caution">
    <text evidence="1">The sequence shown here is derived from an EMBL/GenBank/DDBJ whole genome shotgun (WGS) entry which is preliminary data.</text>
</comment>
<evidence type="ECO:0000313" key="1">
    <source>
        <dbReference type="EMBL" id="MBL1098124.1"/>
    </source>
</evidence>
<evidence type="ECO:0000313" key="2">
    <source>
        <dbReference type="Proteomes" id="UP000634229"/>
    </source>
</evidence>
<gene>
    <name evidence="1" type="ORF">JK363_15870</name>
</gene>
<dbReference type="RefSeq" id="WP_201875542.1">
    <property type="nucleotide sequence ID" value="NZ_JAERRF010000008.1"/>
</dbReference>
<dbReference type="EMBL" id="JAERRF010000008">
    <property type="protein sequence ID" value="MBL1098124.1"/>
    <property type="molecule type" value="Genomic_DNA"/>
</dbReference>
<keyword evidence="2" id="KW-1185">Reference proteome</keyword>
<sequence>MDQKTRDWTPGTVGDDVMTVHKVRDGKPLCGASGEVDEWQRRVTCTACLSSE</sequence>
<dbReference type="Proteomes" id="UP000634229">
    <property type="component" value="Unassembled WGS sequence"/>
</dbReference>
<protein>
    <submittedName>
        <fullName evidence="1">Uncharacterized protein</fullName>
    </submittedName>
</protein>
<accession>A0ABS1NDT8</accession>
<proteinExistence type="predicted"/>
<organism evidence="1 2">
    <name type="scientific">Streptomyces coffeae</name>
    <dbReference type="NCBI Taxonomy" id="621382"/>
    <lineage>
        <taxon>Bacteria</taxon>
        <taxon>Bacillati</taxon>
        <taxon>Actinomycetota</taxon>
        <taxon>Actinomycetes</taxon>
        <taxon>Kitasatosporales</taxon>
        <taxon>Streptomycetaceae</taxon>
        <taxon>Streptomyces</taxon>
    </lineage>
</organism>
<reference evidence="1 2" key="1">
    <citation type="submission" date="2021-01" db="EMBL/GenBank/DDBJ databases">
        <title>WGS of actinomycetes isolated from Thailand.</title>
        <authorList>
            <person name="Thawai C."/>
        </authorList>
    </citation>
    <scope>NUCLEOTIDE SEQUENCE [LARGE SCALE GENOMIC DNA]</scope>
    <source>
        <strain evidence="1 2">CA1R205</strain>
    </source>
</reference>
<name>A0ABS1NDT8_9ACTN</name>